<accession>A0AA86SAX7</accession>
<evidence type="ECO:0000313" key="2">
    <source>
        <dbReference type="Proteomes" id="UP001189624"/>
    </source>
</evidence>
<keyword evidence="2" id="KW-1185">Reference proteome</keyword>
<dbReference type="Gramene" id="rna-AYBTSS11_LOCUS14031">
    <property type="protein sequence ID" value="CAJ1950022.1"/>
    <property type="gene ID" value="gene-AYBTSS11_LOCUS14031"/>
</dbReference>
<dbReference type="AlphaFoldDB" id="A0AA86SAX7"/>
<protein>
    <submittedName>
        <fullName evidence="1">Uncharacterized protein</fullName>
    </submittedName>
</protein>
<evidence type="ECO:0000313" key="1">
    <source>
        <dbReference type="EMBL" id="CAJ1950022.1"/>
    </source>
</evidence>
<gene>
    <name evidence="1" type="ORF">AYBTSS11_LOCUS14031</name>
</gene>
<reference evidence="1" key="1">
    <citation type="submission" date="2023-10" db="EMBL/GenBank/DDBJ databases">
        <authorList>
            <person name="Domelevo Entfellner J.-B."/>
        </authorList>
    </citation>
    <scope>NUCLEOTIDE SEQUENCE</scope>
</reference>
<sequence length="67" mass="7530">MHVLSYWLRNWEGKINGLIRFAVRVAAPEPVKGTVVNKDSGDDEFVGIDKSNEVVVVRTTPTLFEDL</sequence>
<organism evidence="1 2">
    <name type="scientific">Sphenostylis stenocarpa</name>
    <dbReference type="NCBI Taxonomy" id="92480"/>
    <lineage>
        <taxon>Eukaryota</taxon>
        <taxon>Viridiplantae</taxon>
        <taxon>Streptophyta</taxon>
        <taxon>Embryophyta</taxon>
        <taxon>Tracheophyta</taxon>
        <taxon>Spermatophyta</taxon>
        <taxon>Magnoliopsida</taxon>
        <taxon>eudicotyledons</taxon>
        <taxon>Gunneridae</taxon>
        <taxon>Pentapetalae</taxon>
        <taxon>rosids</taxon>
        <taxon>fabids</taxon>
        <taxon>Fabales</taxon>
        <taxon>Fabaceae</taxon>
        <taxon>Papilionoideae</taxon>
        <taxon>50 kb inversion clade</taxon>
        <taxon>NPAAA clade</taxon>
        <taxon>indigoferoid/millettioid clade</taxon>
        <taxon>Phaseoleae</taxon>
        <taxon>Sphenostylis</taxon>
    </lineage>
</organism>
<name>A0AA86SAX7_9FABA</name>
<proteinExistence type="predicted"/>
<dbReference type="Proteomes" id="UP001189624">
    <property type="component" value="Chromosome 4"/>
</dbReference>
<dbReference type="EMBL" id="OY731401">
    <property type="protein sequence ID" value="CAJ1950022.1"/>
    <property type="molecule type" value="Genomic_DNA"/>
</dbReference>